<evidence type="ECO:0000313" key="2">
    <source>
        <dbReference type="EMBL" id="SIO53476.1"/>
    </source>
</evidence>
<dbReference type="InterPro" id="IPR006935">
    <property type="entry name" value="Helicase/UvrB_N"/>
</dbReference>
<dbReference type="SUPFAM" id="SSF52540">
    <property type="entry name" value="P-loop containing nucleoside triphosphate hydrolases"/>
    <property type="match status" value="1"/>
</dbReference>
<keyword evidence="2" id="KW-0547">Nucleotide-binding</keyword>
<dbReference type="RefSeq" id="WP_074242650.1">
    <property type="nucleotide sequence ID" value="NZ_FSRA01000002.1"/>
</dbReference>
<dbReference type="Gene3D" id="3.40.50.300">
    <property type="entry name" value="P-loop containing nucleotide triphosphate hydrolases"/>
    <property type="match status" value="2"/>
</dbReference>
<dbReference type="InterPro" id="IPR027417">
    <property type="entry name" value="P-loop_NTPase"/>
</dbReference>
<feature type="domain" description="Helicase ATP-binding" evidence="1">
    <location>
        <begin position="14"/>
        <end position="149"/>
    </location>
</feature>
<dbReference type="PANTHER" id="PTHR33418:SF1">
    <property type="entry name" value="HELICASE-ASSOCIATED DOMAIN-CONTAINING PROTEIN"/>
    <property type="match status" value="1"/>
</dbReference>
<dbReference type="InterPro" id="IPR005114">
    <property type="entry name" value="Helicase_assoc"/>
</dbReference>
<name>A0A1N6KAW2_9BACT</name>
<dbReference type="STRING" id="536979.SAMN04488055_5422"/>
<proteinExistence type="predicted"/>
<dbReference type="Pfam" id="PF03457">
    <property type="entry name" value="HA"/>
    <property type="match status" value="1"/>
</dbReference>
<dbReference type="GO" id="GO:0003677">
    <property type="term" value="F:DNA binding"/>
    <property type="evidence" value="ECO:0007669"/>
    <property type="project" value="InterPro"/>
</dbReference>
<dbReference type="PANTHER" id="PTHR33418">
    <property type="entry name" value="HELICASE-ASSOCIATED"/>
    <property type="match status" value="1"/>
</dbReference>
<dbReference type="GO" id="GO:0016787">
    <property type="term" value="F:hydrolase activity"/>
    <property type="evidence" value="ECO:0007669"/>
    <property type="project" value="InterPro"/>
</dbReference>
<protein>
    <submittedName>
        <fullName evidence="2">Superfamily II DNA or RNA helicase</fullName>
    </submittedName>
</protein>
<evidence type="ECO:0000313" key="3">
    <source>
        <dbReference type="Proteomes" id="UP000185003"/>
    </source>
</evidence>
<gene>
    <name evidence="2" type="ORF">SAMN04488055_5422</name>
</gene>
<keyword evidence="2" id="KW-0067">ATP-binding</keyword>
<organism evidence="2 3">
    <name type="scientific">Chitinophaga niabensis</name>
    <dbReference type="NCBI Taxonomy" id="536979"/>
    <lineage>
        <taxon>Bacteria</taxon>
        <taxon>Pseudomonadati</taxon>
        <taxon>Bacteroidota</taxon>
        <taxon>Chitinophagia</taxon>
        <taxon>Chitinophagales</taxon>
        <taxon>Chitinophagaceae</taxon>
        <taxon>Chitinophaga</taxon>
    </lineage>
</organism>
<accession>A0A1N6KAW2</accession>
<evidence type="ECO:0000259" key="1">
    <source>
        <dbReference type="PROSITE" id="PS51192"/>
    </source>
</evidence>
<dbReference type="GO" id="GO:0005524">
    <property type="term" value="F:ATP binding"/>
    <property type="evidence" value="ECO:0007669"/>
    <property type="project" value="InterPro"/>
</dbReference>
<dbReference type="PROSITE" id="PS51192">
    <property type="entry name" value="HELICASE_ATP_BIND_1"/>
    <property type="match status" value="1"/>
</dbReference>
<keyword evidence="3" id="KW-1185">Reference proteome</keyword>
<dbReference type="GO" id="GO:0004386">
    <property type="term" value="F:helicase activity"/>
    <property type="evidence" value="ECO:0007669"/>
    <property type="project" value="UniProtKB-KW"/>
</dbReference>
<dbReference type="AlphaFoldDB" id="A0A1N6KAW2"/>
<sequence>MNVYPHNQLAINNILALLNSKSKVCVVHPTGTGKAVIIAQLLNHFSTRKNIVIGPTTLIETEIRKHTQKDFIFYTFKALELMSDEDISNVFFDNLIIDEFHRIGAKEWNRIIKEIESNNIKSKFIGFSATPIRYLDNNRDMAQEFFDGNIASYISLVQAIKANILPLPRYVSAIYSVDNEYRSLVKKIIGSNSHKIYTEKIHSAIINWEKASGLLSIFTKHLRSYDNKFIVFCSKVSEIEAARKKLTSIFQSIKGKVNSYTIISSNGYAQNNVLLKHFSDDDGPCLCFTVDMFNEAIHLDGIKGVDGVIQLRFTASPNIYYQQIGRCLSVNQFRQPIVFDLVNNFNSIIHSQFKGELEKEFLSNSNELPQIPIDARLGRATTNKDLINVSFFDETKEIRELFAKFSGEFDPWETQFALLEETIKKGQPITSKENTACFRFINSNRQKFRYGSLDPERAKRVQDLGIRLEVVSKNKWGMIKDGAVWNIPGTPLFNWMQHQRSRFLQSKLTEEEIIILRNAGLDLDSNLQKSFDDYLSEYKLYRLDISVTPMNKELKNWAKNQRNGYFKNRISAEHKQKLDEVGFIGYTDKDRQWELSLNKYTCGSIDKSILEWIRWQKVAFQDGFLKPWREEKLRAAGFDFTPTKITSWEETFELIKNNPKWEEVKALKKWRIEQGRRFREGCLSEEKTELLRSIGIHFSSVPFRAFNTHKSFEEHLEVYKQFLNDPAEPSMSKELKNWVANQRSKYNRGRLSTAQRHALDALGIMNKPVKERSWRLKFEDYKLGSRSSVLLEWASRQQKEYYKGTLEINRKEKLLAIGFNFNAISVII</sequence>
<reference evidence="2 3" key="1">
    <citation type="submission" date="2016-11" db="EMBL/GenBank/DDBJ databases">
        <authorList>
            <person name="Jaros S."/>
            <person name="Januszkiewicz K."/>
            <person name="Wedrychowicz H."/>
        </authorList>
    </citation>
    <scope>NUCLEOTIDE SEQUENCE [LARGE SCALE GENOMIC DNA]</scope>
    <source>
        <strain evidence="2 3">DSM 24787</strain>
    </source>
</reference>
<dbReference type="OrthoDB" id="9759819at2"/>
<dbReference type="Pfam" id="PF00271">
    <property type="entry name" value="Helicase_C"/>
    <property type="match status" value="1"/>
</dbReference>
<keyword evidence="2" id="KW-0378">Hydrolase</keyword>
<dbReference type="InterPro" id="IPR001650">
    <property type="entry name" value="Helicase_C-like"/>
</dbReference>
<keyword evidence="2" id="KW-0347">Helicase</keyword>
<dbReference type="EMBL" id="FSRA01000002">
    <property type="protein sequence ID" value="SIO53476.1"/>
    <property type="molecule type" value="Genomic_DNA"/>
</dbReference>
<dbReference type="Proteomes" id="UP000185003">
    <property type="component" value="Unassembled WGS sequence"/>
</dbReference>
<dbReference type="InterPro" id="IPR014001">
    <property type="entry name" value="Helicase_ATP-bd"/>
</dbReference>
<dbReference type="Gene3D" id="6.10.140.530">
    <property type="match status" value="1"/>
</dbReference>
<dbReference type="Pfam" id="PF04851">
    <property type="entry name" value="ResIII"/>
    <property type="match status" value="2"/>
</dbReference>